<sequence precursor="true">MKKLTKSASPVVLGDQHMKSQIHIQRQVHFLPIILTILGCICFSLSARASGPVTAWGRGAIFCSYCDSGQTYVPGDLTNAVAIAGGWNHSLALRADGTVSAWGLSSLGATSVPTGLSNVVAVAAGDNDSLALLNNSTVVAWGYNGYGQANVPAGLTNVVAIASGNYFNLALRNDGSVAAWGDNANSQVSEAGSATGIKAIAANSANTGYALGLKTDGTVVEWGLYQPAMPPGLTNVISIAVGGAHYLALRGDGTVLAWGDNSSGQTNVPTGLSNVVAVAAGGAYSVALKSDGTVLAWGTSTYGLNIAPLGLTNVTAISGGGEHVLVIHDGAPSLLQWPTNQSVYTGMAPGFSATTAPTVSGSTFQWQFSGTNLPGATSTALNFTNAQLTDSGPYELALTNTYGSYHVPFVLTVSTSAPVVIQQPVNQLVPATSNTVFSVSAIGSLPLSYQWLCNGTNLPAQTNTSLIWPAAQLGDSGLAFAVVVSNAFGTTLSSNAYLTVLPSLVTVQPGNLTTNGGSQVTFTSALVGQGPFTYQWLFNGTNLTGATNSQLTLTNALVIQSGNYSLIASNSFGLSTSTNASLAVVPWISCSISPTTINAGAGTLVSVAFNVGGLSPVAYQWTHDGNPWAGPVQGGSMQIIDPSMSWAGVYNVTASDATTTLTSSNVTLTINPLTITSQPTSQAAWIGGPARLNVAAIGVNPIGYQWQFNGADIPGATNYFLVLTNVQPAQFGSYNVVLTNAYTNLISQVVTLTPSEVAVWGGVSGETNLSLGLTNIIAISSGGSGPSDCLALNSSGKAVSWPGSSTLFTYTNLMAIAGAGPATLGLRTNGTVVYSYQSSVPGLTNVAAITPNYDGYLALMTNGTVVGNASKPGLTNIVAIARGNGHNLALKFDGTVVAWGNNYSGQTSVPPGLSNVVAIAAGYSHSLALGDNGTIVAWGENSNGQTNVPSGLSNVVAIAAGDYHNLALKSDGTVIAWGMHIYGQTNVPPRLTNVVAIAAGRFQSLALIGNCPPVTHSTLSNPSASSNTFKLSLPTQSGKVYVLEYKASLSDTNWTSLPLVPGNGSTLFLTDPTATNAQQFYRVRRW</sequence>
<evidence type="ECO:0000256" key="1">
    <source>
        <dbReference type="SAM" id="Phobius"/>
    </source>
</evidence>
<dbReference type="STRING" id="320771.Cflav_PD3220"/>
<dbReference type="PROSITE" id="PS50835">
    <property type="entry name" value="IG_LIKE"/>
    <property type="match status" value="1"/>
</dbReference>
<evidence type="ECO:0000313" key="3">
    <source>
        <dbReference type="EMBL" id="EEF60161.1"/>
    </source>
</evidence>
<dbReference type="InterPro" id="IPR000408">
    <property type="entry name" value="Reg_chr_condens"/>
</dbReference>
<proteinExistence type="predicted"/>
<dbReference type="InterPro" id="IPR003599">
    <property type="entry name" value="Ig_sub"/>
</dbReference>
<dbReference type="Gene3D" id="2.60.40.10">
    <property type="entry name" value="Immunoglobulins"/>
    <property type="match status" value="4"/>
</dbReference>
<dbReference type="Gene3D" id="2.130.10.30">
    <property type="entry name" value="Regulator of chromosome condensation 1/beta-lactamase-inhibitor protein II"/>
    <property type="match status" value="3"/>
</dbReference>
<dbReference type="PANTHER" id="PTHR45982:SF1">
    <property type="entry name" value="REGULATOR OF CHROMOSOME CONDENSATION"/>
    <property type="match status" value="1"/>
</dbReference>
<dbReference type="InterPro" id="IPR036179">
    <property type="entry name" value="Ig-like_dom_sf"/>
</dbReference>
<dbReference type="Pfam" id="PF13540">
    <property type="entry name" value="RCC1_2"/>
    <property type="match status" value="8"/>
</dbReference>
<reference evidence="3 4" key="1">
    <citation type="journal article" date="2011" name="J. Bacteriol.">
        <title>Genome sequence of 'Pedosphaera parvula' Ellin514, an aerobic Verrucomicrobial isolate from pasture soil.</title>
        <authorList>
            <person name="Kant R."/>
            <person name="van Passel M.W."/>
            <person name="Sangwan P."/>
            <person name="Palva A."/>
            <person name="Lucas S."/>
            <person name="Copeland A."/>
            <person name="Lapidus A."/>
            <person name="Glavina Del Rio T."/>
            <person name="Dalin E."/>
            <person name="Tice H."/>
            <person name="Bruce D."/>
            <person name="Goodwin L."/>
            <person name="Pitluck S."/>
            <person name="Chertkov O."/>
            <person name="Larimer F.W."/>
            <person name="Land M.L."/>
            <person name="Hauser L."/>
            <person name="Brettin T.S."/>
            <person name="Detter J.C."/>
            <person name="Han S."/>
            <person name="de Vos W.M."/>
            <person name="Janssen P.H."/>
            <person name="Smidt H."/>
        </authorList>
    </citation>
    <scope>NUCLEOTIDE SEQUENCE [LARGE SCALE GENOMIC DNA]</scope>
    <source>
        <strain evidence="3 4">Ellin514</strain>
    </source>
</reference>
<feature type="domain" description="Ig-like" evidence="2">
    <location>
        <begin position="502"/>
        <end position="583"/>
    </location>
</feature>
<evidence type="ECO:0000313" key="4">
    <source>
        <dbReference type="Proteomes" id="UP000003688"/>
    </source>
</evidence>
<keyword evidence="1" id="KW-1133">Transmembrane helix</keyword>
<dbReference type="GO" id="GO:0005737">
    <property type="term" value="C:cytoplasm"/>
    <property type="evidence" value="ECO:0007669"/>
    <property type="project" value="TreeGrafter"/>
</dbReference>
<dbReference type="InterPro" id="IPR007110">
    <property type="entry name" value="Ig-like_dom"/>
</dbReference>
<dbReference type="PANTHER" id="PTHR45982">
    <property type="entry name" value="REGULATOR OF CHROMOSOME CONDENSATION"/>
    <property type="match status" value="1"/>
</dbReference>
<dbReference type="InterPro" id="IPR051553">
    <property type="entry name" value="Ran_GTPase-activating"/>
</dbReference>
<keyword evidence="1" id="KW-0472">Membrane</keyword>
<gene>
    <name evidence="3" type="ORF">Cflav_PD3220</name>
</gene>
<keyword evidence="4" id="KW-1185">Reference proteome</keyword>
<dbReference type="Proteomes" id="UP000003688">
    <property type="component" value="Unassembled WGS sequence"/>
</dbReference>
<accession>B9XIT4</accession>
<dbReference type="AlphaFoldDB" id="B9XIT4"/>
<keyword evidence="1" id="KW-0812">Transmembrane</keyword>
<dbReference type="InterPro" id="IPR009091">
    <property type="entry name" value="RCC1/BLIP-II"/>
</dbReference>
<dbReference type="SUPFAM" id="SSF50985">
    <property type="entry name" value="RCC1/BLIP-II"/>
    <property type="match status" value="2"/>
</dbReference>
<dbReference type="PROSITE" id="PS50012">
    <property type="entry name" value="RCC1_3"/>
    <property type="match status" value="6"/>
</dbReference>
<dbReference type="GO" id="GO:0005085">
    <property type="term" value="F:guanyl-nucleotide exchange factor activity"/>
    <property type="evidence" value="ECO:0007669"/>
    <property type="project" value="TreeGrafter"/>
</dbReference>
<evidence type="ECO:0000259" key="2">
    <source>
        <dbReference type="PROSITE" id="PS50835"/>
    </source>
</evidence>
<dbReference type="PROSITE" id="PS00626">
    <property type="entry name" value="RCC1_2"/>
    <property type="match status" value="2"/>
</dbReference>
<organism evidence="3 4">
    <name type="scientific">Pedosphaera parvula (strain Ellin514)</name>
    <dbReference type="NCBI Taxonomy" id="320771"/>
    <lineage>
        <taxon>Bacteria</taxon>
        <taxon>Pseudomonadati</taxon>
        <taxon>Verrucomicrobiota</taxon>
        <taxon>Pedosphaerae</taxon>
        <taxon>Pedosphaerales</taxon>
        <taxon>Pedosphaeraceae</taxon>
        <taxon>Pedosphaera</taxon>
    </lineage>
</organism>
<dbReference type="InterPro" id="IPR013783">
    <property type="entry name" value="Ig-like_fold"/>
</dbReference>
<protein>
    <submittedName>
        <fullName evidence="3">Immunoglobulin I-set domain protein</fullName>
    </submittedName>
</protein>
<name>B9XIT4_PEDPL</name>
<comment type="caution">
    <text evidence="3">The sequence shown here is derived from an EMBL/GenBank/DDBJ whole genome shotgun (WGS) entry which is preliminary data.</text>
</comment>
<dbReference type="EMBL" id="ABOX02000019">
    <property type="protein sequence ID" value="EEF60161.1"/>
    <property type="molecule type" value="Genomic_DNA"/>
</dbReference>
<dbReference type="SMART" id="SM00409">
    <property type="entry name" value="IG"/>
    <property type="match status" value="5"/>
</dbReference>
<feature type="transmembrane region" description="Helical" evidence="1">
    <location>
        <begin position="28"/>
        <end position="47"/>
    </location>
</feature>
<dbReference type="SUPFAM" id="SSF48726">
    <property type="entry name" value="Immunoglobulin"/>
    <property type="match status" value="5"/>
</dbReference>